<dbReference type="PANTHER" id="PTHR41878">
    <property type="entry name" value="LEXA REPRESSOR-RELATED"/>
    <property type="match status" value="1"/>
</dbReference>
<reference evidence="2 3" key="1">
    <citation type="submission" date="2016-02" db="EMBL/GenBank/DDBJ databases">
        <title>Draft Genome for Tepidibacillus decaturensis nov. sp. Strain Z9, an Anaerobic, Moderately Thermophilic and Heterotrophic Bacterium from Deep Subsurface of the Illinois Basin, USA.</title>
        <authorList>
            <person name="Dong Y."/>
            <person name="Chang J.Y."/>
            <person name="Sanford R."/>
            <person name="Fouke B.W."/>
        </authorList>
    </citation>
    <scope>NUCLEOTIDE SEQUENCE [LARGE SCALE GENOMIC DNA]</scope>
    <source>
        <strain evidence="2 3">Z9</strain>
    </source>
</reference>
<dbReference type="RefSeq" id="WP_068726430.1">
    <property type="nucleotide sequence ID" value="NZ_LSKU01000001.1"/>
</dbReference>
<dbReference type="PANTHER" id="PTHR41878:SF1">
    <property type="entry name" value="TNPR PROTEIN"/>
    <property type="match status" value="1"/>
</dbReference>
<dbReference type="Proteomes" id="UP000070352">
    <property type="component" value="Unassembled WGS sequence"/>
</dbReference>
<sequence length="125" mass="14909">MNLVSDEEAFAYPNDIEMRHEKGIRLSEYIPKYKRLKYNYDFGDNWQHYIEVEKVIENYDKNYPVCYEGEGNTPPEDVGGESGYEEFLEIIANKDHPEHDDMIVWGKSQGYDEFDIEKLNRKIKM</sequence>
<dbReference type="STRING" id="1413211.U473_11410"/>
<evidence type="ECO:0000259" key="1">
    <source>
        <dbReference type="Pfam" id="PF07929"/>
    </source>
</evidence>
<accession>A0A135L6M9</accession>
<evidence type="ECO:0000313" key="2">
    <source>
        <dbReference type="EMBL" id="KXG44557.1"/>
    </source>
</evidence>
<dbReference type="EMBL" id="LSKU01000001">
    <property type="protein sequence ID" value="KXG44557.1"/>
    <property type="molecule type" value="Genomic_DNA"/>
</dbReference>
<gene>
    <name evidence="2" type="ORF">U473_11410</name>
</gene>
<dbReference type="Pfam" id="PF07929">
    <property type="entry name" value="PRiA4_ORF3"/>
    <property type="match status" value="1"/>
</dbReference>
<dbReference type="Gene3D" id="3.10.290.30">
    <property type="entry name" value="MM3350-like"/>
    <property type="match status" value="1"/>
</dbReference>
<keyword evidence="3" id="KW-1185">Reference proteome</keyword>
<dbReference type="AlphaFoldDB" id="A0A135L6M9"/>
<dbReference type="InterPro" id="IPR012912">
    <property type="entry name" value="Plasmid_pRiA4b_Orf3-like"/>
</dbReference>
<organism evidence="2 3">
    <name type="scientific">Tepidibacillus decaturensis</name>
    <dbReference type="NCBI Taxonomy" id="1413211"/>
    <lineage>
        <taxon>Bacteria</taxon>
        <taxon>Bacillati</taxon>
        <taxon>Bacillota</taxon>
        <taxon>Bacilli</taxon>
        <taxon>Bacillales</taxon>
        <taxon>Bacillaceae</taxon>
        <taxon>Tepidibacillus</taxon>
    </lineage>
</organism>
<comment type="caution">
    <text evidence="2">The sequence shown here is derived from an EMBL/GenBank/DDBJ whole genome shotgun (WGS) entry which is preliminary data.</text>
</comment>
<proteinExistence type="predicted"/>
<evidence type="ECO:0000313" key="3">
    <source>
        <dbReference type="Proteomes" id="UP000070352"/>
    </source>
</evidence>
<dbReference type="InterPro" id="IPR024047">
    <property type="entry name" value="MM3350-like_sf"/>
</dbReference>
<protein>
    <recommendedName>
        <fullName evidence="1">Plasmid pRiA4b Orf3-like domain-containing protein</fullName>
    </recommendedName>
</protein>
<name>A0A135L6M9_9BACI</name>
<feature type="domain" description="Plasmid pRiA4b Orf3-like" evidence="1">
    <location>
        <begin position="8"/>
        <end position="120"/>
    </location>
</feature>
<dbReference type="SUPFAM" id="SSF159941">
    <property type="entry name" value="MM3350-like"/>
    <property type="match status" value="1"/>
</dbReference>